<evidence type="ECO:0000313" key="2">
    <source>
        <dbReference type="Proteomes" id="UP000295122"/>
    </source>
</evidence>
<comment type="caution">
    <text evidence="1">The sequence shown here is derived from an EMBL/GenBank/DDBJ whole genome shotgun (WGS) entry which is preliminary data.</text>
</comment>
<gene>
    <name evidence="1" type="ORF">EV668_3759</name>
</gene>
<organism evidence="1 2">
    <name type="scientific">Enterovirga rhinocerotis</name>
    <dbReference type="NCBI Taxonomy" id="1339210"/>
    <lineage>
        <taxon>Bacteria</taxon>
        <taxon>Pseudomonadati</taxon>
        <taxon>Pseudomonadota</taxon>
        <taxon>Alphaproteobacteria</taxon>
        <taxon>Hyphomicrobiales</taxon>
        <taxon>Methylobacteriaceae</taxon>
        <taxon>Enterovirga</taxon>
    </lineage>
</organism>
<dbReference type="Gene3D" id="3.40.1570.10">
    <property type="entry name" value="HemS/ChuS/ChuX like domains"/>
    <property type="match status" value="1"/>
</dbReference>
<reference evidence="1 2" key="1">
    <citation type="submission" date="2019-03" db="EMBL/GenBank/DDBJ databases">
        <title>Genomic Encyclopedia of Type Strains, Phase IV (KMG-IV): sequencing the most valuable type-strain genomes for metagenomic binning, comparative biology and taxonomic classification.</title>
        <authorList>
            <person name="Goeker M."/>
        </authorList>
    </citation>
    <scope>NUCLEOTIDE SEQUENCE [LARGE SCALE GENOMIC DNA]</scope>
    <source>
        <strain evidence="1 2">DSM 25903</strain>
    </source>
</reference>
<accession>A0A4V3DXM7</accession>
<protein>
    <submittedName>
        <fullName evidence="1">Heme utilization protein HuvX</fullName>
    </submittedName>
</protein>
<dbReference type="EMBL" id="SNZR01000014">
    <property type="protein sequence ID" value="TDR89269.1"/>
    <property type="molecule type" value="Genomic_DNA"/>
</dbReference>
<dbReference type="InterPro" id="IPR053733">
    <property type="entry name" value="Heme_Transport_Util_sf"/>
</dbReference>
<dbReference type="CDD" id="cd16829">
    <property type="entry name" value="ChuX_HutX-like"/>
    <property type="match status" value="1"/>
</dbReference>
<dbReference type="InterPro" id="IPR010413">
    <property type="entry name" value="HutX-like"/>
</dbReference>
<dbReference type="RefSeq" id="WP_133772863.1">
    <property type="nucleotide sequence ID" value="NZ_SNZR01000014.1"/>
</dbReference>
<evidence type="ECO:0000313" key="1">
    <source>
        <dbReference type="EMBL" id="TDR89269.1"/>
    </source>
</evidence>
<proteinExistence type="predicted"/>
<dbReference type="OrthoDB" id="8781266at2"/>
<dbReference type="NCBIfam" id="TIGR04108">
    <property type="entry name" value="HutX"/>
    <property type="match status" value="1"/>
</dbReference>
<keyword evidence="2" id="KW-1185">Reference proteome</keyword>
<name>A0A4V3DXM7_9HYPH</name>
<sequence length="175" mass="18781">MSTAEQAPSADLGERLKQAIAADPGGVLEEIGRREGAPYRAVLDVLPDGQAVAAPGSSFEALWADLAAWPGEITFIVHTRDGVFETRGTIPPGTVGRGYFNIHSDSPIGGHIRFERCAAIYFVDRPFFGRRSCSVQFVNGEGEAMFKIFVGRGPDRELDPAQVALFEAMKAKAAA</sequence>
<dbReference type="SUPFAM" id="SSF144064">
    <property type="entry name" value="Heme iron utilization protein-like"/>
    <property type="match status" value="1"/>
</dbReference>
<dbReference type="Proteomes" id="UP000295122">
    <property type="component" value="Unassembled WGS sequence"/>
</dbReference>
<dbReference type="AlphaFoldDB" id="A0A4V3DXM7"/>
<dbReference type="Pfam" id="PF06228">
    <property type="entry name" value="ChuX_HutX"/>
    <property type="match status" value="1"/>
</dbReference>
<dbReference type="PIRSF" id="PIRSF030840">
    <property type="entry name" value="DUF1008"/>
    <property type="match status" value="1"/>
</dbReference>